<dbReference type="EC" id="2.7.13.3" evidence="3"/>
<comment type="subcellular location">
    <subcellularLocation>
        <location evidence="2">Membrane</location>
    </subcellularLocation>
</comment>
<keyword evidence="5" id="KW-0808">Transferase</keyword>
<evidence type="ECO:0000256" key="2">
    <source>
        <dbReference type="ARBA" id="ARBA00004370"/>
    </source>
</evidence>
<dbReference type="Gene3D" id="6.10.340.10">
    <property type="match status" value="1"/>
</dbReference>
<evidence type="ECO:0000259" key="9">
    <source>
        <dbReference type="PROSITE" id="PS50885"/>
    </source>
</evidence>
<dbReference type="PROSITE" id="PS50109">
    <property type="entry name" value="HIS_KIN"/>
    <property type="match status" value="1"/>
</dbReference>
<evidence type="ECO:0000259" key="8">
    <source>
        <dbReference type="PROSITE" id="PS50109"/>
    </source>
</evidence>
<feature type="transmembrane region" description="Helical" evidence="7">
    <location>
        <begin position="98"/>
        <end position="120"/>
    </location>
</feature>
<feature type="domain" description="Histidine kinase" evidence="8">
    <location>
        <begin position="183"/>
        <end position="397"/>
    </location>
</feature>
<dbReference type="SMART" id="SM00388">
    <property type="entry name" value="HisKA"/>
    <property type="match status" value="1"/>
</dbReference>
<dbReference type="InterPro" id="IPR003660">
    <property type="entry name" value="HAMP_dom"/>
</dbReference>
<protein>
    <recommendedName>
        <fullName evidence="3">histidine kinase</fullName>
        <ecNumber evidence="3">2.7.13.3</ecNumber>
    </recommendedName>
</protein>
<dbReference type="InterPro" id="IPR003594">
    <property type="entry name" value="HATPase_dom"/>
</dbReference>
<dbReference type="PRINTS" id="PR00344">
    <property type="entry name" value="BCTRLSENSOR"/>
</dbReference>
<dbReference type="SUPFAM" id="SSF55874">
    <property type="entry name" value="ATPase domain of HSP90 chaperone/DNA topoisomerase II/histidine kinase"/>
    <property type="match status" value="1"/>
</dbReference>
<evidence type="ECO:0000256" key="4">
    <source>
        <dbReference type="ARBA" id="ARBA00022553"/>
    </source>
</evidence>
<feature type="domain" description="HAMP" evidence="9">
    <location>
        <begin position="122"/>
        <end position="175"/>
    </location>
</feature>
<dbReference type="FunFam" id="3.30.565.10:FF:000006">
    <property type="entry name" value="Sensor histidine kinase WalK"/>
    <property type="match status" value="1"/>
</dbReference>
<dbReference type="AlphaFoldDB" id="A0A934RTJ6"/>
<dbReference type="Gene3D" id="1.10.287.130">
    <property type="match status" value="1"/>
</dbReference>
<evidence type="ECO:0000313" key="10">
    <source>
        <dbReference type="EMBL" id="MBK1877330.1"/>
    </source>
</evidence>
<evidence type="ECO:0000256" key="3">
    <source>
        <dbReference type="ARBA" id="ARBA00012438"/>
    </source>
</evidence>
<dbReference type="PANTHER" id="PTHR43547:SF2">
    <property type="entry name" value="HYBRID SIGNAL TRANSDUCTION HISTIDINE KINASE C"/>
    <property type="match status" value="1"/>
</dbReference>
<dbReference type="GO" id="GO:0000155">
    <property type="term" value="F:phosphorelay sensor kinase activity"/>
    <property type="evidence" value="ECO:0007669"/>
    <property type="project" value="InterPro"/>
</dbReference>
<gene>
    <name evidence="10" type="ORF">JIN87_10645</name>
</gene>
<keyword evidence="4" id="KW-0597">Phosphoprotein</keyword>
<evidence type="ECO:0000256" key="1">
    <source>
        <dbReference type="ARBA" id="ARBA00000085"/>
    </source>
</evidence>
<dbReference type="PANTHER" id="PTHR43547">
    <property type="entry name" value="TWO-COMPONENT HISTIDINE KINASE"/>
    <property type="match status" value="1"/>
</dbReference>
<dbReference type="RefSeq" id="WP_200355545.1">
    <property type="nucleotide sequence ID" value="NZ_JAENIL010000017.1"/>
</dbReference>
<comment type="catalytic activity">
    <reaction evidence="1">
        <text>ATP + protein L-histidine = ADP + protein N-phospho-L-histidine.</text>
        <dbReference type="EC" id="2.7.13.3"/>
    </reaction>
</comment>
<dbReference type="GO" id="GO:0016020">
    <property type="term" value="C:membrane"/>
    <property type="evidence" value="ECO:0007669"/>
    <property type="project" value="UniProtKB-SubCell"/>
</dbReference>
<dbReference type="Pfam" id="PF02518">
    <property type="entry name" value="HATPase_c"/>
    <property type="match status" value="1"/>
</dbReference>
<keyword evidence="7" id="KW-0472">Membrane</keyword>
<dbReference type="Pfam" id="PF00672">
    <property type="entry name" value="HAMP"/>
    <property type="match status" value="1"/>
</dbReference>
<evidence type="ECO:0000256" key="5">
    <source>
        <dbReference type="ARBA" id="ARBA00022679"/>
    </source>
</evidence>
<dbReference type="InterPro" id="IPR036097">
    <property type="entry name" value="HisK_dim/P_sf"/>
</dbReference>
<reference evidence="10" key="1">
    <citation type="submission" date="2021-01" db="EMBL/GenBank/DDBJ databases">
        <title>Modified the classification status of verrucomicrobia.</title>
        <authorList>
            <person name="Feng X."/>
        </authorList>
    </citation>
    <scope>NUCLEOTIDE SEQUENCE</scope>
    <source>
        <strain evidence="10">KCTC 13126</strain>
    </source>
</reference>
<comment type="caution">
    <text evidence="10">The sequence shown here is derived from an EMBL/GenBank/DDBJ whole genome shotgun (WGS) entry which is preliminary data.</text>
</comment>
<dbReference type="CDD" id="cd00082">
    <property type="entry name" value="HisKA"/>
    <property type="match status" value="1"/>
</dbReference>
<dbReference type="SUPFAM" id="SSF47384">
    <property type="entry name" value="Homodimeric domain of signal transducing histidine kinase"/>
    <property type="match status" value="1"/>
</dbReference>
<dbReference type="PROSITE" id="PS50885">
    <property type="entry name" value="HAMP"/>
    <property type="match status" value="1"/>
</dbReference>
<dbReference type="InterPro" id="IPR005467">
    <property type="entry name" value="His_kinase_dom"/>
</dbReference>
<dbReference type="EMBL" id="JAENIL010000017">
    <property type="protein sequence ID" value="MBK1877330.1"/>
    <property type="molecule type" value="Genomic_DNA"/>
</dbReference>
<organism evidence="10 11">
    <name type="scientific">Pelagicoccus mobilis</name>
    <dbReference type="NCBI Taxonomy" id="415221"/>
    <lineage>
        <taxon>Bacteria</taxon>
        <taxon>Pseudomonadati</taxon>
        <taxon>Verrucomicrobiota</taxon>
        <taxon>Opitutia</taxon>
        <taxon>Puniceicoccales</taxon>
        <taxon>Pelagicoccaceae</taxon>
        <taxon>Pelagicoccus</taxon>
    </lineage>
</organism>
<evidence type="ECO:0000256" key="6">
    <source>
        <dbReference type="ARBA" id="ARBA00022777"/>
    </source>
</evidence>
<dbReference type="InterPro" id="IPR003661">
    <property type="entry name" value="HisK_dim/P_dom"/>
</dbReference>
<keyword evidence="11" id="KW-1185">Reference proteome</keyword>
<keyword evidence="7" id="KW-0812">Transmembrane</keyword>
<dbReference type="Gene3D" id="3.30.565.10">
    <property type="entry name" value="Histidine kinase-like ATPase, C-terminal domain"/>
    <property type="match status" value="1"/>
</dbReference>
<keyword evidence="7" id="KW-1133">Transmembrane helix</keyword>
<evidence type="ECO:0000313" key="11">
    <source>
        <dbReference type="Proteomes" id="UP000617628"/>
    </source>
</evidence>
<proteinExistence type="predicted"/>
<dbReference type="SMART" id="SM00304">
    <property type="entry name" value="HAMP"/>
    <property type="match status" value="1"/>
</dbReference>
<dbReference type="InterPro" id="IPR004358">
    <property type="entry name" value="Sig_transdc_His_kin-like_C"/>
</dbReference>
<dbReference type="Proteomes" id="UP000617628">
    <property type="component" value="Unassembled WGS sequence"/>
</dbReference>
<name>A0A934RTJ6_9BACT</name>
<dbReference type="Pfam" id="PF00512">
    <property type="entry name" value="HisKA"/>
    <property type="match status" value="1"/>
</dbReference>
<evidence type="ECO:0000256" key="7">
    <source>
        <dbReference type="SAM" id="Phobius"/>
    </source>
</evidence>
<dbReference type="CDD" id="cd06225">
    <property type="entry name" value="HAMP"/>
    <property type="match status" value="1"/>
</dbReference>
<dbReference type="SMART" id="SM00387">
    <property type="entry name" value="HATPase_c"/>
    <property type="match status" value="1"/>
</dbReference>
<sequence length="397" mass="43919">MIISEITGEPIKRPRRVSEILDHPAKYFLVWNSEAEVHARSDNAPEDIPYIQESYDQPGETWVRTRPGYIEAINFAPRMGTIVTGIPVKAVQAGLTQFALKLFSISAGIIGLGLGIGWWMTGRATRELKQIALSSERIAHGDLSERIDLDFPSSEVGALAEVLNDSFSKLEGSFQQQVRFTADASHELRTPVSVVLTTGQFALSKDRNISEYKKAISTCVDSAMHMKKVIESLLEIARYDSGETALNLQEHDLAKVANESIELLQALAKRKRITITTSFEPTFTKIDPHRMLQVCINLLSNAIKYSTFGTEVSITVREEEEDCLLVVADRGVGIAEKDLPFLFDRFFRGKRTTGDENEHTGLGLAITKSIILAHGGTIQASNRSQGGALFRITLPKS</sequence>
<keyword evidence="6" id="KW-0418">Kinase</keyword>
<accession>A0A934RTJ6</accession>
<dbReference type="CDD" id="cd00075">
    <property type="entry name" value="HATPase"/>
    <property type="match status" value="1"/>
</dbReference>
<dbReference type="InterPro" id="IPR036890">
    <property type="entry name" value="HATPase_C_sf"/>
</dbReference>